<dbReference type="GO" id="GO:0005635">
    <property type="term" value="C:nuclear envelope"/>
    <property type="evidence" value="ECO:0007669"/>
    <property type="project" value="TreeGrafter"/>
</dbReference>
<organism evidence="6 7">
    <name type="scientific">Pachysolen tannophilus NRRL Y-2460</name>
    <dbReference type="NCBI Taxonomy" id="669874"/>
    <lineage>
        <taxon>Eukaryota</taxon>
        <taxon>Fungi</taxon>
        <taxon>Dikarya</taxon>
        <taxon>Ascomycota</taxon>
        <taxon>Saccharomycotina</taxon>
        <taxon>Pichiomycetes</taxon>
        <taxon>Pachysolenaceae</taxon>
        <taxon>Pachysolen</taxon>
    </lineage>
</organism>
<dbReference type="OrthoDB" id="361693at2759"/>
<dbReference type="PANTHER" id="PTHR10997">
    <property type="entry name" value="IMPORTIN-7, 8, 11"/>
    <property type="match status" value="1"/>
</dbReference>
<protein>
    <recommendedName>
        <fullName evidence="5">Importin N-terminal domain-containing protein</fullName>
    </recommendedName>
</protein>
<reference evidence="7" key="1">
    <citation type="submission" date="2016-05" db="EMBL/GenBank/DDBJ databases">
        <title>Comparative genomics of biotechnologically important yeasts.</title>
        <authorList>
            <consortium name="DOE Joint Genome Institute"/>
            <person name="Riley R."/>
            <person name="Haridas S."/>
            <person name="Wolfe K.H."/>
            <person name="Lopes M.R."/>
            <person name="Hittinger C.T."/>
            <person name="Goker M."/>
            <person name="Salamov A."/>
            <person name="Wisecaver J."/>
            <person name="Long T.M."/>
            <person name="Aerts A.L."/>
            <person name="Barry K."/>
            <person name="Choi C."/>
            <person name="Clum A."/>
            <person name="Coughlan A.Y."/>
            <person name="Deshpande S."/>
            <person name="Douglass A.P."/>
            <person name="Hanson S.J."/>
            <person name="Klenk H.-P."/>
            <person name="Labutti K."/>
            <person name="Lapidus A."/>
            <person name="Lindquist E."/>
            <person name="Lipzen A."/>
            <person name="Meier-Kolthoff J.P."/>
            <person name="Ohm R.A."/>
            <person name="Otillar R.P."/>
            <person name="Pangilinan J."/>
            <person name="Peng Y."/>
            <person name="Rokas A."/>
            <person name="Rosa C.A."/>
            <person name="Scheuner C."/>
            <person name="Sibirny A.A."/>
            <person name="Slot J.C."/>
            <person name="Stielow J.B."/>
            <person name="Sun H."/>
            <person name="Kurtzman C.P."/>
            <person name="Blackwell M."/>
            <person name="Grigoriev I.V."/>
            <person name="Jeffries T.W."/>
        </authorList>
    </citation>
    <scope>NUCLEOTIDE SEQUENCE [LARGE SCALE GENOMIC DNA]</scope>
    <source>
        <strain evidence="7">NRRL Y-2460</strain>
    </source>
</reference>
<dbReference type="GO" id="GO:0008139">
    <property type="term" value="F:nuclear localization sequence binding"/>
    <property type="evidence" value="ECO:0007669"/>
    <property type="project" value="EnsemblFungi"/>
</dbReference>
<dbReference type="SMART" id="SM00913">
    <property type="entry name" value="IBN_N"/>
    <property type="match status" value="1"/>
</dbReference>
<dbReference type="Gene3D" id="1.25.10.10">
    <property type="entry name" value="Leucine-rich Repeat Variant"/>
    <property type="match status" value="1"/>
</dbReference>
<dbReference type="PROSITE" id="PS50166">
    <property type="entry name" value="IMPORTIN_B_NT"/>
    <property type="match status" value="1"/>
</dbReference>
<evidence type="ECO:0000313" key="6">
    <source>
        <dbReference type="EMBL" id="ODV95069.1"/>
    </source>
</evidence>
<comment type="similarity">
    <text evidence="2">Belongs to the importin beta family.</text>
</comment>
<feature type="domain" description="Importin N-terminal" evidence="5">
    <location>
        <begin position="27"/>
        <end position="99"/>
    </location>
</feature>
<dbReference type="GO" id="GO:0005829">
    <property type="term" value="C:cytosol"/>
    <property type="evidence" value="ECO:0007669"/>
    <property type="project" value="TreeGrafter"/>
</dbReference>
<dbReference type="InterPro" id="IPR016024">
    <property type="entry name" value="ARM-type_fold"/>
</dbReference>
<comment type="subcellular location">
    <subcellularLocation>
        <location evidence="1">Nucleus</location>
    </subcellularLocation>
</comment>
<dbReference type="Pfam" id="PF03810">
    <property type="entry name" value="IBN_N"/>
    <property type="match status" value="1"/>
</dbReference>
<dbReference type="EMBL" id="KV454015">
    <property type="protein sequence ID" value="ODV95069.1"/>
    <property type="molecule type" value="Genomic_DNA"/>
</dbReference>
<keyword evidence="4" id="KW-0539">Nucleus</keyword>
<sequence>MELNIQNLVDVLAKSTAPEREVYRHEAEDQLKKWEVVPGYHYLLQSIYLDTSLSLQIRWISVICFKNGVEKYWRQSRKNCVSKDEKLEIRKRLFNLIEEPNNQLTIQNAHAIAKICRFDFPVEWPSLFEDLDFFLQSSAKQKEIVGLHNLLIILNQIIKTLASVRIGRTRSALQSKSEFIMSVLVKFYVEFFQSWTKEFDVAVMEVGYICLKNLRRIIVEGFEYPHRDQSVCDFFKISLKHYQMLIIEHENNSVELLEKYIKCYSKLYSNLINSNPTAFILLPSSEEILLSNLSLLESKAEIVYNSDDENDFWEQLAIRSFLMLKKALNYTFKKGATVLKQKNDRAEIDKSLELLKTKIFKQEIVVRLFNLIMTWYLKLRPTDLESWSVEPEEWVNESLNTSWEYQVRPCAENVFQDLVLYFKDHLKNFLLNQISDRLSLANSGQSLKDILEKDSVFCAFQLSSSSISDEIDFNNLLTNLFIPAGMRNDITENRIIRRRVCLIVTEWIGMNCSRESRINIYKYLLVCLDPADKINDKVVKQTAVAALRYVIDDWDFNKTDFDPYLTKFVSLLINLVPELSLTECVLFVLRVLSVIIQQTSPLANQEVLFGVMSIVPQMWENSNNANDMILKGDLLRLLEHLTNSLNDASVGSYPISLPLITTCCDDKSEYYALLSEDGYNLWSALLKNFPEEAMTNLPDELIRDFEIIIQGLLNSTEILNVILSIIRSYALIDYRLFNNNENNKGLEIFRTLSGYLSNMRDDSLSIFVSIIEILVLENRKAQNSTLLLSNLVESGLFNAMVEYGLGDVQNPYNSVKVLLVLLRIAHFYPQQFPLMLEAINSSFQGANGETDSNRFFQYFLDECLSKYSSITEQRNKKIFFLGILSLFQPTNNDEKRGIVLAQFSSILHKLTQFLEEVNESINGDCEIYHKGYNYEDYEYFLNSENQVDGGTLHDNKMNGERKRYDSMLKNIDPVHTENLKSYTSKVLIGLKDELGGNKFEMLLSGVDASTLDQLKLLIG</sequence>
<evidence type="ECO:0000313" key="7">
    <source>
        <dbReference type="Proteomes" id="UP000094236"/>
    </source>
</evidence>
<dbReference type="InterPro" id="IPR001494">
    <property type="entry name" value="Importin-beta_N"/>
</dbReference>
<dbReference type="GO" id="GO:0031267">
    <property type="term" value="F:small GTPase binding"/>
    <property type="evidence" value="ECO:0007669"/>
    <property type="project" value="InterPro"/>
</dbReference>
<dbReference type="STRING" id="669874.A0A1E4TTJ1"/>
<proteinExistence type="inferred from homology"/>
<keyword evidence="3" id="KW-0813">Transport</keyword>
<dbReference type="GO" id="GO:0006606">
    <property type="term" value="P:protein import into nucleus"/>
    <property type="evidence" value="ECO:0007669"/>
    <property type="project" value="EnsemblFungi"/>
</dbReference>
<keyword evidence="7" id="KW-1185">Reference proteome</keyword>
<evidence type="ECO:0000256" key="2">
    <source>
        <dbReference type="ARBA" id="ARBA00007991"/>
    </source>
</evidence>
<dbReference type="SUPFAM" id="SSF48371">
    <property type="entry name" value="ARM repeat"/>
    <property type="match status" value="1"/>
</dbReference>
<evidence type="ECO:0000256" key="4">
    <source>
        <dbReference type="ARBA" id="ARBA00023242"/>
    </source>
</evidence>
<dbReference type="Proteomes" id="UP000094236">
    <property type="component" value="Unassembled WGS sequence"/>
</dbReference>
<gene>
    <name evidence="6" type="ORF">PACTADRAFT_34808</name>
</gene>
<dbReference type="InterPro" id="IPR011989">
    <property type="entry name" value="ARM-like"/>
</dbReference>
<dbReference type="InterPro" id="IPR058669">
    <property type="entry name" value="TPR_IPO7/11-like"/>
</dbReference>
<evidence type="ECO:0000256" key="1">
    <source>
        <dbReference type="ARBA" id="ARBA00004123"/>
    </source>
</evidence>
<evidence type="ECO:0000256" key="3">
    <source>
        <dbReference type="ARBA" id="ARBA00022448"/>
    </source>
</evidence>
<dbReference type="PANTHER" id="PTHR10997:SF7">
    <property type="entry name" value="IMPORTIN-11"/>
    <property type="match status" value="1"/>
</dbReference>
<accession>A0A1E4TTJ1</accession>
<evidence type="ECO:0000259" key="5">
    <source>
        <dbReference type="PROSITE" id="PS50166"/>
    </source>
</evidence>
<dbReference type="Pfam" id="PF25758">
    <property type="entry name" value="TPR_IPO11"/>
    <property type="match status" value="1"/>
</dbReference>
<name>A0A1E4TTJ1_PACTA</name>
<dbReference type="AlphaFoldDB" id="A0A1E4TTJ1"/>
<dbReference type="GO" id="GO:0061608">
    <property type="term" value="F:nuclear import signal receptor activity"/>
    <property type="evidence" value="ECO:0007669"/>
    <property type="project" value="EnsemblFungi"/>
</dbReference>